<feature type="domain" description="B5" evidence="19">
    <location>
        <begin position="399"/>
        <end position="474"/>
    </location>
</feature>
<dbReference type="GO" id="GO:0000287">
    <property type="term" value="F:magnesium ion binding"/>
    <property type="evidence" value="ECO:0007669"/>
    <property type="project" value="UniProtKB-UniRule"/>
</dbReference>
<dbReference type="InterPro" id="IPR033714">
    <property type="entry name" value="tRNA_bind_bactPheRS"/>
</dbReference>
<dbReference type="PANTHER" id="PTHR10947">
    <property type="entry name" value="PHENYLALANYL-TRNA SYNTHETASE BETA CHAIN AND LEUCINE-RICH REPEAT-CONTAINING PROTEIN 47"/>
    <property type="match status" value="1"/>
</dbReference>
<accession>A0A1W6ZDM2</accession>
<dbReference type="SUPFAM" id="SSF55681">
    <property type="entry name" value="Class II aaRS and biotin synthetases"/>
    <property type="match status" value="1"/>
</dbReference>
<feature type="binding site" evidence="15">
    <location>
        <position position="458"/>
    </location>
    <ligand>
        <name>Mg(2+)</name>
        <dbReference type="ChEBI" id="CHEBI:18420"/>
        <note>shared with alpha subunit</note>
    </ligand>
</feature>
<dbReference type="FunFam" id="3.30.930.10:FF:000022">
    <property type="entry name" value="Phenylalanine--tRNA ligase beta subunit"/>
    <property type="match status" value="1"/>
</dbReference>
<dbReference type="Gene3D" id="3.50.40.10">
    <property type="entry name" value="Phenylalanyl-trna Synthetase, Chain B, domain 3"/>
    <property type="match status" value="1"/>
</dbReference>
<evidence type="ECO:0000256" key="4">
    <source>
        <dbReference type="ARBA" id="ARBA00022490"/>
    </source>
</evidence>
<dbReference type="PANTHER" id="PTHR10947:SF0">
    <property type="entry name" value="PHENYLALANINE--TRNA LIGASE BETA SUBUNIT"/>
    <property type="match status" value="1"/>
</dbReference>
<dbReference type="SMART" id="SM00874">
    <property type="entry name" value="B5"/>
    <property type="match status" value="1"/>
</dbReference>
<feature type="binding site" evidence="15">
    <location>
        <position position="452"/>
    </location>
    <ligand>
        <name>Mg(2+)</name>
        <dbReference type="ChEBI" id="CHEBI:18420"/>
        <note>shared with alpha subunit</note>
    </ligand>
</feature>
<dbReference type="InterPro" id="IPR005147">
    <property type="entry name" value="tRNA_synthase_B5-dom"/>
</dbReference>
<evidence type="ECO:0000313" key="21">
    <source>
        <dbReference type="Proteomes" id="UP000194161"/>
    </source>
</evidence>
<keyword evidence="13 15" id="KW-0030">Aminoacyl-tRNA synthetase</keyword>
<keyword evidence="11 16" id="KW-0694">RNA-binding</keyword>
<evidence type="ECO:0000256" key="2">
    <source>
        <dbReference type="ARBA" id="ARBA00008653"/>
    </source>
</evidence>
<organism evidence="20 21">
    <name type="scientific">Bordetella genomosp. 13</name>
    <dbReference type="NCBI Taxonomy" id="463040"/>
    <lineage>
        <taxon>Bacteria</taxon>
        <taxon>Pseudomonadati</taxon>
        <taxon>Pseudomonadota</taxon>
        <taxon>Betaproteobacteria</taxon>
        <taxon>Burkholderiales</taxon>
        <taxon>Alcaligenaceae</taxon>
        <taxon>Bordetella</taxon>
    </lineage>
</organism>
<dbReference type="AlphaFoldDB" id="A0A1W6ZDM2"/>
<dbReference type="OrthoDB" id="9805455at2"/>
<evidence type="ECO:0000259" key="18">
    <source>
        <dbReference type="PROSITE" id="PS51447"/>
    </source>
</evidence>
<comment type="catalytic activity">
    <reaction evidence="14 15">
        <text>tRNA(Phe) + L-phenylalanine + ATP = L-phenylalanyl-tRNA(Phe) + AMP + diphosphate + H(+)</text>
        <dbReference type="Rhea" id="RHEA:19413"/>
        <dbReference type="Rhea" id="RHEA-COMP:9668"/>
        <dbReference type="Rhea" id="RHEA-COMP:9699"/>
        <dbReference type="ChEBI" id="CHEBI:15378"/>
        <dbReference type="ChEBI" id="CHEBI:30616"/>
        <dbReference type="ChEBI" id="CHEBI:33019"/>
        <dbReference type="ChEBI" id="CHEBI:58095"/>
        <dbReference type="ChEBI" id="CHEBI:78442"/>
        <dbReference type="ChEBI" id="CHEBI:78531"/>
        <dbReference type="ChEBI" id="CHEBI:456215"/>
        <dbReference type="EC" id="6.1.1.20"/>
    </reaction>
</comment>
<dbReference type="InterPro" id="IPR002547">
    <property type="entry name" value="tRNA-bd_dom"/>
</dbReference>
<dbReference type="InterPro" id="IPR005121">
    <property type="entry name" value="Fdx_antiC-bd"/>
</dbReference>
<evidence type="ECO:0000256" key="11">
    <source>
        <dbReference type="ARBA" id="ARBA00022884"/>
    </source>
</evidence>
<dbReference type="SMART" id="SM00896">
    <property type="entry name" value="FDX-ACB"/>
    <property type="match status" value="1"/>
</dbReference>
<dbReference type="Gene3D" id="3.30.70.380">
    <property type="entry name" value="Ferrodoxin-fold anticodon-binding domain"/>
    <property type="match status" value="1"/>
</dbReference>
<dbReference type="FunFam" id="3.30.56.10:FF:000002">
    <property type="entry name" value="Phenylalanine--tRNA ligase beta subunit"/>
    <property type="match status" value="1"/>
</dbReference>
<evidence type="ECO:0000256" key="5">
    <source>
        <dbReference type="ARBA" id="ARBA00022555"/>
    </source>
</evidence>
<dbReference type="InterPro" id="IPR005146">
    <property type="entry name" value="B3/B4_tRNA-bd"/>
</dbReference>
<dbReference type="HAMAP" id="MF_00283">
    <property type="entry name" value="Phe_tRNA_synth_beta1"/>
    <property type="match status" value="1"/>
</dbReference>
<dbReference type="SMART" id="SM00873">
    <property type="entry name" value="B3_4"/>
    <property type="match status" value="1"/>
</dbReference>
<dbReference type="CDD" id="cd00769">
    <property type="entry name" value="PheRS_beta_core"/>
    <property type="match status" value="1"/>
</dbReference>
<dbReference type="Pfam" id="PF03484">
    <property type="entry name" value="B5"/>
    <property type="match status" value="1"/>
</dbReference>
<dbReference type="SUPFAM" id="SSF54991">
    <property type="entry name" value="Anticodon-binding domain of PheRS"/>
    <property type="match status" value="1"/>
</dbReference>
<keyword evidence="8 15" id="KW-0547">Nucleotide-binding</keyword>
<keyword evidence="21" id="KW-1185">Reference proteome</keyword>
<dbReference type="CDD" id="cd02796">
    <property type="entry name" value="tRNA_bind_bactPheRS"/>
    <property type="match status" value="1"/>
</dbReference>
<dbReference type="RefSeq" id="WP_086079236.1">
    <property type="nucleotide sequence ID" value="NZ_CP021111.1"/>
</dbReference>
<name>A0A1W6ZDM2_9BORD</name>
<dbReference type="EMBL" id="CP021111">
    <property type="protein sequence ID" value="ARP95473.1"/>
    <property type="molecule type" value="Genomic_DNA"/>
</dbReference>
<dbReference type="PROSITE" id="PS51483">
    <property type="entry name" value="B5"/>
    <property type="match status" value="1"/>
</dbReference>
<dbReference type="GO" id="GO:0005524">
    <property type="term" value="F:ATP binding"/>
    <property type="evidence" value="ECO:0007669"/>
    <property type="project" value="UniProtKB-UniRule"/>
</dbReference>
<dbReference type="Proteomes" id="UP000194161">
    <property type="component" value="Chromosome"/>
</dbReference>
<feature type="binding site" evidence="15">
    <location>
        <position position="461"/>
    </location>
    <ligand>
        <name>Mg(2+)</name>
        <dbReference type="ChEBI" id="CHEBI:18420"/>
        <note>shared with alpha subunit</note>
    </ligand>
</feature>
<dbReference type="NCBIfam" id="NF045760">
    <property type="entry name" value="YtpR"/>
    <property type="match status" value="1"/>
</dbReference>
<evidence type="ECO:0000256" key="15">
    <source>
        <dbReference type="HAMAP-Rule" id="MF_00283"/>
    </source>
</evidence>
<evidence type="ECO:0000313" key="20">
    <source>
        <dbReference type="EMBL" id="ARP95473.1"/>
    </source>
</evidence>
<dbReference type="Pfam" id="PF03147">
    <property type="entry name" value="FDX-ACB"/>
    <property type="match status" value="1"/>
</dbReference>
<dbReference type="SUPFAM" id="SSF56037">
    <property type="entry name" value="PheT/TilS domain"/>
    <property type="match status" value="1"/>
</dbReference>
<dbReference type="Gene3D" id="3.30.56.10">
    <property type="match status" value="2"/>
</dbReference>
<dbReference type="KEGG" id="bgm:CAL15_14410"/>
<keyword evidence="10 15" id="KW-0460">Magnesium</keyword>
<dbReference type="InterPro" id="IPR045864">
    <property type="entry name" value="aa-tRNA-synth_II/BPL/LPL"/>
</dbReference>
<comment type="subcellular location">
    <subcellularLocation>
        <location evidence="1 15">Cytoplasm</location>
    </subcellularLocation>
</comment>
<dbReference type="InterPro" id="IPR036690">
    <property type="entry name" value="Fdx_antiC-bd_sf"/>
</dbReference>
<dbReference type="InterPro" id="IPR004532">
    <property type="entry name" value="Phe-tRNA-ligase_IIc_bsu_bact"/>
</dbReference>
<keyword evidence="5 16" id="KW-0820">tRNA-binding</keyword>
<dbReference type="GO" id="GO:0009328">
    <property type="term" value="C:phenylalanine-tRNA ligase complex"/>
    <property type="evidence" value="ECO:0007669"/>
    <property type="project" value="TreeGrafter"/>
</dbReference>
<dbReference type="PROSITE" id="PS50886">
    <property type="entry name" value="TRBD"/>
    <property type="match status" value="1"/>
</dbReference>
<dbReference type="FunFam" id="2.40.50.140:FF:000045">
    <property type="entry name" value="Phenylalanine--tRNA ligase beta subunit"/>
    <property type="match status" value="1"/>
</dbReference>
<dbReference type="GO" id="GO:0006432">
    <property type="term" value="P:phenylalanyl-tRNA aminoacylation"/>
    <property type="evidence" value="ECO:0007669"/>
    <property type="project" value="UniProtKB-UniRule"/>
</dbReference>
<reference evidence="20 21" key="1">
    <citation type="submission" date="2017-05" db="EMBL/GenBank/DDBJ databases">
        <title>Complete and WGS of Bordetella genogroups.</title>
        <authorList>
            <person name="Spilker T."/>
            <person name="LiPuma J."/>
        </authorList>
    </citation>
    <scope>NUCLEOTIDE SEQUENCE [LARGE SCALE GENOMIC DNA]</scope>
    <source>
        <strain evidence="20 21">AU7206</strain>
    </source>
</reference>
<evidence type="ECO:0000256" key="10">
    <source>
        <dbReference type="ARBA" id="ARBA00022842"/>
    </source>
</evidence>
<evidence type="ECO:0000259" key="19">
    <source>
        <dbReference type="PROSITE" id="PS51483"/>
    </source>
</evidence>
<dbReference type="GO" id="GO:0004826">
    <property type="term" value="F:phenylalanine-tRNA ligase activity"/>
    <property type="evidence" value="ECO:0007669"/>
    <property type="project" value="UniProtKB-UniRule"/>
</dbReference>
<feature type="binding site" evidence="15">
    <location>
        <position position="462"/>
    </location>
    <ligand>
        <name>Mg(2+)</name>
        <dbReference type="ChEBI" id="CHEBI:18420"/>
        <note>shared with alpha subunit</note>
    </ligand>
</feature>
<keyword evidence="4 15" id="KW-0963">Cytoplasm</keyword>
<comment type="similarity">
    <text evidence="2 15">Belongs to the phenylalanyl-tRNA synthetase beta subunit family. Type 1 subfamily.</text>
</comment>
<protein>
    <recommendedName>
        <fullName evidence="15">Phenylalanine--tRNA ligase beta subunit</fullName>
        <ecNumber evidence="15">6.1.1.20</ecNumber>
    </recommendedName>
    <alternativeName>
        <fullName evidence="15">Phenylalanyl-tRNA synthetase beta subunit</fullName>
        <shortName evidence="15">PheRS</shortName>
    </alternativeName>
</protein>
<keyword evidence="9 15" id="KW-0067">ATP-binding</keyword>
<comment type="subunit">
    <text evidence="3 15">Tetramer of two alpha and two beta subunits.</text>
</comment>
<feature type="domain" description="TRNA-binding" evidence="17">
    <location>
        <begin position="39"/>
        <end position="148"/>
    </location>
</feature>
<dbReference type="PROSITE" id="PS51447">
    <property type="entry name" value="FDX_ACB"/>
    <property type="match status" value="1"/>
</dbReference>
<dbReference type="InterPro" id="IPR012340">
    <property type="entry name" value="NA-bd_OB-fold"/>
</dbReference>
<evidence type="ECO:0000256" key="6">
    <source>
        <dbReference type="ARBA" id="ARBA00022598"/>
    </source>
</evidence>
<gene>
    <name evidence="15" type="primary">pheT</name>
    <name evidence="20" type="ORF">CAL15_14410</name>
</gene>
<evidence type="ECO:0000256" key="16">
    <source>
        <dbReference type="PROSITE-ProRule" id="PRU00209"/>
    </source>
</evidence>
<feature type="domain" description="FDX-ACB" evidence="18">
    <location>
        <begin position="703"/>
        <end position="812"/>
    </location>
</feature>
<evidence type="ECO:0000256" key="3">
    <source>
        <dbReference type="ARBA" id="ARBA00011209"/>
    </source>
</evidence>
<dbReference type="STRING" id="463040.CAL15_14410"/>
<evidence type="ECO:0000256" key="7">
    <source>
        <dbReference type="ARBA" id="ARBA00022723"/>
    </source>
</evidence>
<dbReference type="Pfam" id="PF17759">
    <property type="entry name" value="tRNA_synthFbeta"/>
    <property type="match status" value="1"/>
</dbReference>
<evidence type="ECO:0000256" key="12">
    <source>
        <dbReference type="ARBA" id="ARBA00022917"/>
    </source>
</evidence>
<dbReference type="NCBIfam" id="TIGR00472">
    <property type="entry name" value="pheT_bact"/>
    <property type="match status" value="1"/>
</dbReference>
<keyword evidence="7 15" id="KW-0479">Metal-binding</keyword>
<dbReference type="EC" id="6.1.1.20" evidence="15"/>
<evidence type="ECO:0000256" key="9">
    <source>
        <dbReference type="ARBA" id="ARBA00022840"/>
    </source>
</evidence>
<dbReference type="SUPFAM" id="SSF46955">
    <property type="entry name" value="Putative DNA-binding domain"/>
    <property type="match status" value="1"/>
</dbReference>
<dbReference type="Pfam" id="PF03483">
    <property type="entry name" value="B3_4"/>
    <property type="match status" value="1"/>
</dbReference>
<dbReference type="SUPFAM" id="SSF50249">
    <property type="entry name" value="Nucleic acid-binding proteins"/>
    <property type="match status" value="1"/>
</dbReference>
<dbReference type="InterPro" id="IPR020825">
    <property type="entry name" value="Phe-tRNA_synthase-like_B3/B4"/>
</dbReference>
<keyword evidence="6 15" id="KW-0436">Ligase</keyword>
<evidence type="ECO:0000256" key="13">
    <source>
        <dbReference type="ARBA" id="ARBA00023146"/>
    </source>
</evidence>
<dbReference type="Pfam" id="PF01588">
    <property type="entry name" value="tRNA_bind"/>
    <property type="match status" value="1"/>
</dbReference>
<evidence type="ECO:0000256" key="14">
    <source>
        <dbReference type="ARBA" id="ARBA00049255"/>
    </source>
</evidence>
<dbReference type="InterPro" id="IPR009061">
    <property type="entry name" value="DNA-bd_dom_put_sf"/>
</dbReference>
<comment type="cofactor">
    <cofactor evidence="15">
        <name>Mg(2+)</name>
        <dbReference type="ChEBI" id="CHEBI:18420"/>
    </cofactor>
    <text evidence="15">Binds 2 magnesium ions per tetramer.</text>
</comment>
<dbReference type="InterPro" id="IPR045060">
    <property type="entry name" value="Phe-tRNA-ligase_IIc_bsu"/>
</dbReference>
<dbReference type="GO" id="GO:0000049">
    <property type="term" value="F:tRNA binding"/>
    <property type="evidence" value="ECO:0007669"/>
    <property type="project" value="UniProtKB-UniRule"/>
</dbReference>
<evidence type="ECO:0000259" key="17">
    <source>
        <dbReference type="PROSITE" id="PS50886"/>
    </source>
</evidence>
<evidence type="ECO:0000256" key="8">
    <source>
        <dbReference type="ARBA" id="ARBA00022741"/>
    </source>
</evidence>
<evidence type="ECO:0000256" key="1">
    <source>
        <dbReference type="ARBA" id="ARBA00004496"/>
    </source>
</evidence>
<dbReference type="Gene3D" id="3.30.930.10">
    <property type="entry name" value="Bira Bifunctional Protein, Domain 2"/>
    <property type="match status" value="1"/>
</dbReference>
<sequence>MQIPESWLRSLVNPPIASEELAHRLTMAGLEVEDTATAAPPFSGVVVARIAEIAPHPDADKLRVCQVDDGSGQLLQIVCGAPNAAAGLTVPLARVGAELPGGMKIGVAKMRGVQSSGMLCSARELGLSQDHAGLLELPGTLAPGQDIRQALDLDDTVFTLKLTPNRADCLSILGVAREVAALAGLPVSLPGFEPVPVTIDDRLPVTVQAPELCGRFAGRVIRGVNARAATPAWMKSRLERAGQRSISALVDISNYVMLELGRPSHVFDLDKIQGDIDVRWAREGETLELLNGQTITLDGRVGVVAAGDQVESLAGIMGGEATSVTLDTRNIYLEAAFWWPGAIAGRARRYKFSSDASHRFERGVDYASIPEHIERITRLIVDICGGQAGPLDDQVVNLPTREPVRMRLARCHRVLGVAVPAEEVARIFTSLGLPYTREGDDFVVQPPSYRFDLVIEEDLIEEVARIHGFENIPSVPPVARAKMHSRPEARHGLHGLRRQVAARDYQEVVNYSFVEADWERDYAGNETPVRLVNPIASHLSVMRSSLIAGLVSIIRHNANRKQSRVRLFELGRVFMRDAQAQDGELAVAGLTQPLKLAGAAWGPAVAEQWAEPVRQVDFYDVKMDVEALFGARAADLRFVADRHPALHPGRGARIELDGRVIGWLGELHPRWVQQSELAHAPVVFELDIEALQAGRLPQVRELSRQPVVVRDLALWVSADVPAQDLLDTVAEMRRTGKLPLVQDVRLFDVWREKPRQGHTDSAGEGAAERSDKSLAFRFWLQDTEVTLDEARVSQCMDSIVSRLETLHAARLRD</sequence>
<keyword evidence="12 15" id="KW-0648">Protein biosynthesis</keyword>
<dbReference type="InterPro" id="IPR041616">
    <property type="entry name" value="PheRS_beta_core"/>
</dbReference>
<proteinExistence type="inferred from homology"/>
<dbReference type="Gene3D" id="2.40.50.140">
    <property type="entry name" value="Nucleic acid-binding proteins"/>
    <property type="match status" value="1"/>
</dbReference>